<protein>
    <submittedName>
        <fullName evidence="2">Peptidoglycan binding domain-containing protein</fullName>
    </submittedName>
</protein>
<dbReference type="GO" id="GO:0008745">
    <property type="term" value="F:N-acetylmuramoyl-L-alanine amidase activity"/>
    <property type="evidence" value="ECO:0007669"/>
    <property type="project" value="InterPro"/>
</dbReference>
<dbReference type="SUPFAM" id="SSF55846">
    <property type="entry name" value="N-acetylmuramoyl-L-alanine amidase-like"/>
    <property type="match status" value="1"/>
</dbReference>
<evidence type="ECO:0000259" key="1">
    <source>
        <dbReference type="SMART" id="SM00644"/>
    </source>
</evidence>
<organism evidence="2 3">
    <name type="scientific">Corynebacterium minutissimum</name>
    <dbReference type="NCBI Taxonomy" id="38301"/>
    <lineage>
        <taxon>Bacteria</taxon>
        <taxon>Bacillati</taxon>
        <taxon>Actinomycetota</taxon>
        <taxon>Actinomycetes</taxon>
        <taxon>Mycobacteriales</taxon>
        <taxon>Corynebacteriaceae</taxon>
        <taxon>Corynebacterium</taxon>
    </lineage>
</organism>
<dbReference type="AlphaFoldDB" id="A0A376CWF6"/>
<dbReference type="GO" id="GO:0009253">
    <property type="term" value="P:peptidoglycan catabolic process"/>
    <property type="evidence" value="ECO:0007669"/>
    <property type="project" value="InterPro"/>
</dbReference>
<accession>A0A376CWF6</accession>
<dbReference type="InterPro" id="IPR036505">
    <property type="entry name" value="Amidase/PGRP_sf"/>
</dbReference>
<dbReference type="Pfam" id="PF01510">
    <property type="entry name" value="Amidase_2"/>
    <property type="match status" value="1"/>
</dbReference>
<name>A0A376CWF6_9CORY</name>
<dbReference type="InterPro" id="IPR002502">
    <property type="entry name" value="Amidase_domain"/>
</dbReference>
<gene>
    <name evidence="2" type="ORF">NCTC10289_00977</name>
</gene>
<dbReference type="Gene3D" id="3.40.80.10">
    <property type="entry name" value="Peptidoglycan recognition protein-like"/>
    <property type="match status" value="1"/>
</dbReference>
<feature type="domain" description="N-acetylmuramoyl-L-alanine amidase" evidence="1">
    <location>
        <begin position="30"/>
        <end position="168"/>
    </location>
</feature>
<reference evidence="2 3" key="1">
    <citation type="submission" date="2018-06" db="EMBL/GenBank/DDBJ databases">
        <authorList>
            <consortium name="Pathogen Informatics"/>
            <person name="Doyle S."/>
        </authorList>
    </citation>
    <scope>NUCLEOTIDE SEQUENCE [LARGE SCALE GENOMIC DNA]</scope>
    <source>
        <strain evidence="2 3">NCTC10289</strain>
    </source>
</reference>
<dbReference type="Proteomes" id="UP000254287">
    <property type="component" value="Unassembled WGS sequence"/>
</dbReference>
<evidence type="ECO:0000313" key="3">
    <source>
        <dbReference type="Proteomes" id="UP000254287"/>
    </source>
</evidence>
<evidence type="ECO:0000313" key="2">
    <source>
        <dbReference type="EMBL" id="STC76492.1"/>
    </source>
</evidence>
<dbReference type="EMBL" id="UFXP01000001">
    <property type="protein sequence ID" value="STC76492.1"/>
    <property type="molecule type" value="Genomic_DNA"/>
</dbReference>
<dbReference type="SMART" id="SM00644">
    <property type="entry name" value="Ami_2"/>
    <property type="match status" value="1"/>
</dbReference>
<proteinExistence type="predicted"/>
<sequence>MRPNPAWRGDPTFLPDVFRAFGVKFREYPGWKQWGMGDFGRIQGVFWHHTGARGTSAQFIRNNPRLGNALSSQLHTAPDGLQTILGAGIAYHAGKGWGCGYPTNNANLYSIGFEMQHNGTDPWPEQQLESTRRATAAILWFLGKRATVETMTAHWEYSLKAQGKWDPGRGDGVSGHMMDMNIQRRKVNELIDRFNTYGTLDPKKEATPVTNHQANLYKQITTFISGYLGPQIDAIQEIWAQLRGPKGKGWSQLGKNSKGQNLTLVDAVAALRHDVANLSQKIDQIGAR</sequence>
<dbReference type="RefSeq" id="WP_115021560.1">
    <property type="nucleotide sequence ID" value="NZ_CP069533.1"/>
</dbReference>